<dbReference type="RefSeq" id="XP_038841739.1">
    <property type="nucleotide sequence ID" value="XM_038985811.1"/>
</dbReference>
<evidence type="ECO:0000313" key="7">
    <source>
        <dbReference type="RefSeq" id="XP_038841744.1"/>
    </source>
</evidence>
<feature type="region of interest" description="Disordered" evidence="1">
    <location>
        <begin position="277"/>
        <end position="302"/>
    </location>
</feature>
<dbReference type="AlphaFoldDB" id="A0A8U0U7M1"/>
<feature type="compositionally biased region" description="Polar residues" evidence="1">
    <location>
        <begin position="167"/>
        <end position="187"/>
    </location>
</feature>
<dbReference type="Proteomes" id="UP000808372">
    <property type="component" value="Unplaced"/>
</dbReference>
<feature type="compositionally biased region" description="Pro residues" evidence="1">
    <location>
        <begin position="188"/>
        <end position="211"/>
    </location>
</feature>
<dbReference type="RefSeq" id="XP_038841740.1">
    <property type="nucleotide sequence ID" value="XM_038985812.1"/>
</dbReference>
<evidence type="ECO:0000313" key="2">
    <source>
        <dbReference type="Proteomes" id="UP000808372"/>
    </source>
</evidence>
<evidence type="ECO:0000256" key="1">
    <source>
        <dbReference type="SAM" id="MobiDB-lite"/>
    </source>
</evidence>
<dbReference type="RefSeq" id="XP_038841744.1">
    <property type="nucleotide sequence ID" value="XM_038985816.1"/>
</dbReference>
<gene>
    <name evidence="3 4 5 6 7" type="primary">LOC120040803</name>
</gene>
<evidence type="ECO:0000313" key="5">
    <source>
        <dbReference type="RefSeq" id="XP_038841741.1"/>
    </source>
</evidence>
<name>A0A8U0U7M1_SALNM</name>
<proteinExistence type="predicted"/>
<dbReference type="KEGG" id="snh:120040803"/>
<dbReference type="GeneID" id="120040803"/>
<organism evidence="2 5">
    <name type="scientific">Salvelinus namaycush</name>
    <name type="common">Lake trout</name>
    <name type="synonym">Salmo namaycush</name>
    <dbReference type="NCBI Taxonomy" id="8040"/>
    <lineage>
        <taxon>Eukaryota</taxon>
        <taxon>Metazoa</taxon>
        <taxon>Chordata</taxon>
        <taxon>Craniata</taxon>
        <taxon>Vertebrata</taxon>
        <taxon>Euteleostomi</taxon>
        <taxon>Actinopterygii</taxon>
        <taxon>Neopterygii</taxon>
        <taxon>Teleostei</taxon>
        <taxon>Protacanthopterygii</taxon>
        <taxon>Salmoniformes</taxon>
        <taxon>Salmonidae</taxon>
        <taxon>Salmoninae</taxon>
        <taxon>Salvelinus</taxon>
    </lineage>
</organism>
<feature type="region of interest" description="Disordered" evidence="1">
    <location>
        <begin position="127"/>
        <end position="213"/>
    </location>
</feature>
<keyword evidence="2" id="KW-1185">Reference proteome</keyword>
<evidence type="ECO:0000313" key="6">
    <source>
        <dbReference type="RefSeq" id="XP_038841743.1"/>
    </source>
</evidence>
<accession>A0A8U0U7M1</accession>
<dbReference type="RefSeq" id="XP_038841743.1">
    <property type="nucleotide sequence ID" value="XM_038985815.1"/>
</dbReference>
<sequence length="369" mass="41008">MAPGSSRKLCPSCKTSIGVASKKCKFCGAIIQLKVKLEAQKMKATDEWATKTIKYGRFATLINAANKLVHRFHKLGVYPLLLLSKRKKGNILSSTALCPHSGMMNQTSMAEIQRLYEATVKVAINTHTPTLQPSNPPPVAAQELSDTVAPQETSYTPILNQVEPLISPTTQETNSNSLSMTQSNPSNPIQPHPTPSYPIQPYPTPSNPILPHPTVSYPIQPHPTPSNRVLPHPTPHNPILPHPTVSYPTQPHSTTSNRILPHQTPSYLIQPCPTPSYPTQPHPTPSNRILPHPTPSYPIQPRPRKRKYDYMQKECPVHPGQTIFPILKILANRTSNEGQEQKVRWKPCSGCGKKWDDDWIKAEDRVSPV</sequence>
<feature type="compositionally biased region" description="Polar residues" evidence="1">
    <location>
        <begin position="144"/>
        <end position="159"/>
    </location>
</feature>
<feature type="compositionally biased region" description="Pro residues" evidence="1">
    <location>
        <begin position="292"/>
        <end position="301"/>
    </location>
</feature>
<evidence type="ECO:0000313" key="4">
    <source>
        <dbReference type="RefSeq" id="XP_038841740.1"/>
    </source>
</evidence>
<dbReference type="RefSeq" id="XP_038841741.1">
    <property type="nucleotide sequence ID" value="XM_038985813.1"/>
</dbReference>
<reference evidence="3 4" key="1">
    <citation type="submission" date="2025-04" db="UniProtKB">
        <authorList>
            <consortium name="RefSeq"/>
        </authorList>
    </citation>
    <scope>IDENTIFICATION</scope>
    <source>
        <tissue evidence="3 4">White muscle</tissue>
    </source>
</reference>
<evidence type="ECO:0000313" key="3">
    <source>
        <dbReference type="RefSeq" id="XP_038841739.1"/>
    </source>
</evidence>
<protein>
    <submittedName>
        <fullName evidence="3 4">Flocculation protein FLO11-like isoform X1</fullName>
    </submittedName>
</protein>